<sequence length="134" mass="14717">MYQLVDDLPVVKRLSDGYFVPINPVNPDYQVYLSWLDAGNTPAPADEATVAPSTVIVTRDFLQRFRREEYAAARSSYNMEIQWALDNMIAAQFIDTTDPGTLAGLALMVAEGVLTEARRIEVLGTTASADGNSE</sequence>
<evidence type="ECO:0000313" key="1">
    <source>
        <dbReference type="EMBL" id="NMU89276.1"/>
    </source>
</evidence>
<dbReference type="EMBL" id="JABBZE010000027">
    <property type="protein sequence ID" value="NMU89276.1"/>
    <property type="molecule type" value="Genomic_DNA"/>
</dbReference>
<comment type="caution">
    <text evidence="1">The sequence shown here is derived from an EMBL/GenBank/DDBJ whole genome shotgun (WGS) entry which is preliminary data.</text>
</comment>
<protein>
    <submittedName>
        <fullName evidence="1">Uncharacterized protein</fullName>
    </submittedName>
</protein>
<name>A0A848NCL0_9BURK</name>
<accession>A0A848NCL0</accession>
<gene>
    <name evidence="1" type="ORF">HGQ98_05200</name>
</gene>
<reference evidence="1 2" key="1">
    <citation type="submission" date="2020-04" db="EMBL/GenBank/DDBJ databases">
        <title>Achromobacter ruhlandii genome sequencing and assembly.</title>
        <authorList>
            <person name="Martins R.C.R."/>
            <person name="Perdigao-Neto L.V."/>
            <person name="Levin A.S.S."/>
            <person name="Costa S.F."/>
        </authorList>
    </citation>
    <scope>NUCLEOTIDE SEQUENCE [LARGE SCALE GENOMIC DNA]</scope>
    <source>
        <strain evidence="1 2">9035ralo</strain>
    </source>
</reference>
<proteinExistence type="predicted"/>
<evidence type="ECO:0000313" key="2">
    <source>
        <dbReference type="Proteomes" id="UP000542405"/>
    </source>
</evidence>
<organism evidence="1 2">
    <name type="scientific">Achromobacter ruhlandii</name>
    <dbReference type="NCBI Taxonomy" id="72557"/>
    <lineage>
        <taxon>Bacteria</taxon>
        <taxon>Pseudomonadati</taxon>
        <taxon>Pseudomonadota</taxon>
        <taxon>Betaproteobacteria</taxon>
        <taxon>Burkholderiales</taxon>
        <taxon>Alcaligenaceae</taxon>
        <taxon>Achromobacter</taxon>
    </lineage>
</organism>
<dbReference type="Proteomes" id="UP000542405">
    <property type="component" value="Unassembled WGS sequence"/>
</dbReference>
<dbReference type="RefSeq" id="WP_169536028.1">
    <property type="nucleotide sequence ID" value="NZ_JABBZE010000027.1"/>
</dbReference>
<dbReference type="AlphaFoldDB" id="A0A848NCL0"/>